<dbReference type="InterPro" id="IPR035078">
    <property type="entry name" value="PEP_carboxykinase_GTP_N"/>
</dbReference>
<name>A0A0M3ITL4_ASCLU</name>
<dbReference type="SUPFAM" id="SSF68923">
    <property type="entry name" value="PEP carboxykinase N-terminal domain"/>
    <property type="match status" value="1"/>
</dbReference>
<dbReference type="Gene3D" id="3.40.449.10">
    <property type="entry name" value="Phosphoenolpyruvate Carboxykinase, domain 1"/>
    <property type="match status" value="1"/>
</dbReference>
<dbReference type="PANTHER" id="PTHR11561">
    <property type="entry name" value="PHOSPHOENOLPYRUVATE CARBOXYKINASE"/>
    <property type="match status" value="1"/>
</dbReference>
<dbReference type="AlphaFoldDB" id="A0A0M3ITL4"/>
<dbReference type="GO" id="GO:0042594">
    <property type="term" value="P:response to starvation"/>
    <property type="evidence" value="ECO:0007669"/>
    <property type="project" value="TreeGrafter"/>
</dbReference>
<dbReference type="GO" id="GO:0030145">
    <property type="term" value="F:manganese ion binding"/>
    <property type="evidence" value="ECO:0007669"/>
    <property type="project" value="TreeGrafter"/>
</dbReference>
<dbReference type="GO" id="GO:0005525">
    <property type="term" value="F:GTP binding"/>
    <property type="evidence" value="ECO:0007669"/>
    <property type="project" value="InterPro"/>
</dbReference>
<protein>
    <submittedName>
        <fullName evidence="3">PEPCK_N domain-containing protein</fullName>
    </submittedName>
</protein>
<sequence>MGMAKELKALIDCHLVTTDVRDASTSLVQTAVCTEDRQHTGIWHLEGTSFAKRISHFVMSLELDERFPASMAVNRHPIAARTFFFTGRVMYVIPFSLGPIGAVDSFNGIQLTDSPYVALMTSICARVSASVWDSIEGDRFIRCIHSVGVQRPSYCSNNNNVCKYFYYFISNNS</sequence>
<reference evidence="3" key="1">
    <citation type="submission" date="2017-02" db="UniProtKB">
        <authorList>
            <consortium name="WormBaseParasite"/>
        </authorList>
    </citation>
    <scope>IDENTIFICATION</scope>
</reference>
<feature type="domain" description="Phosphoenolpyruvate carboxykinase GTP-utilising N-terminal" evidence="1">
    <location>
        <begin position="2"/>
        <end position="166"/>
    </location>
</feature>
<dbReference type="Proteomes" id="UP000036681">
    <property type="component" value="Unplaced"/>
</dbReference>
<dbReference type="PANTHER" id="PTHR11561:SF0">
    <property type="entry name" value="PHOSPHOENOLPYRUVATE CARBOXYKINASE [GTP]-RELATED"/>
    <property type="match status" value="1"/>
</dbReference>
<dbReference type="GO" id="GO:0004613">
    <property type="term" value="F:phosphoenolpyruvate carboxykinase (GTP) activity"/>
    <property type="evidence" value="ECO:0007669"/>
    <property type="project" value="TreeGrafter"/>
</dbReference>
<keyword evidence="2" id="KW-1185">Reference proteome</keyword>
<dbReference type="Pfam" id="PF17297">
    <property type="entry name" value="PEPCK_N"/>
    <property type="match status" value="1"/>
</dbReference>
<dbReference type="GO" id="GO:0046327">
    <property type="term" value="P:glycerol biosynthetic process from pyruvate"/>
    <property type="evidence" value="ECO:0007669"/>
    <property type="project" value="TreeGrafter"/>
</dbReference>
<dbReference type="GO" id="GO:0006107">
    <property type="term" value="P:oxaloacetate metabolic process"/>
    <property type="evidence" value="ECO:0007669"/>
    <property type="project" value="TreeGrafter"/>
</dbReference>
<dbReference type="GO" id="GO:0033993">
    <property type="term" value="P:response to lipid"/>
    <property type="evidence" value="ECO:0007669"/>
    <property type="project" value="TreeGrafter"/>
</dbReference>
<dbReference type="InterPro" id="IPR008209">
    <property type="entry name" value="PEP_carboxykinase_GTP"/>
</dbReference>
<proteinExistence type="predicted"/>
<evidence type="ECO:0000259" key="1">
    <source>
        <dbReference type="Pfam" id="PF17297"/>
    </source>
</evidence>
<evidence type="ECO:0000313" key="2">
    <source>
        <dbReference type="Proteomes" id="UP000036681"/>
    </source>
</evidence>
<dbReference type="GO" id="GO:0005829">
    <property type="term" value="C:cytosol"/>
    <property type="evidence" value="ECO:0007669"/>
    <property type="project" value="TreeGrafter"/>
</dbReference>
<dbReference type="WBParaSite" id="ALUE_0002209201-mRNA-1">
    <property type="protein sequence ID" value="ALUE_0002209201-mRNA-1"/>
    <property type="gene ID" value="ALUE_0002209201"/>
</dbReference>
<accession>A0A0M3ITL4</accession>
<dbReference type="GO" id="GO:0071333">
    <property type="term" value="P:cellular response to glucose stimulus"/>
    <property type="evidence" value="ECO:0007669"/>
    <property type="project" value="TreeGrafter"/>
</dbReference>
<dbReference type="InterPro" id="IPR008210">
    <property type="entry name" value="PEP_carboxykinase_N"/>
</dbReference>
<organism evidence="2 3">
    <name type="scientific">Ascaris lumbricoides</name>
    <name type="common">Giant roundworm</name>
    <dbReference type="NCBI Taxonomy" id="6252"/>
    <lineage>
        <taxon>Eukaryota</taxon>
        <taxon>Metazoa</taxon>
        <taxon>Ecdysozoa</taxon>
        <taxon>Nematoda</taxon>
        <taxon>Chromadorea</taxon>
        <taxon>Rhabditida</taxon>
        <taxon>Spirurina</taxon>
        <taxon>Ascaridomorpha</taxon>
        <taxon>Ascaridoidea</taxon>
        <taxon>Ascarididae</taxon>
        <taxon>Ascaris</taxon>
    </lineage>
</organism>
<evidence type="ECO:0000313" key="3">
    <source>
        <dbReference type="WBParaSite" id="ALUE_0002209201-mRNA-1"/>
    </source>
</evidence>
<dbReference type="GO" id="GO:0019543">
    <property type="term" value="P:propionate catabolic process"/>
    <property type="evidence" value="ECO:0007669"/>
    <property type="project" value="TreeGrafter"/>
</dbReference>
<dbReference type="GO" id="GO:0006094">
    <property type="term" value="P:gluconeogenesis"/>
    <property type="evidence" value="ECO:0007669"/>
    <property type="project" value="InterPro"/>
</dbReference>